<organism evidence="2">
    <name type="scientific">Tanacetum cinerariifolium</name>
    <name type="common">Dalmatian daisy</name>
    <name type="synonym">Chrysanthemum cinerariifolium</name>
    <dbReference type="NCBI Taxonomy" id="118510"/>
    <lineage>
        <taxon>Eukaryota</taxon>
        <taxon>Viridiplantae</taxon>
        <taxon>Streptophyta</taxon>
        <taxon>Embryophyta</taxon>
        <taxon>Tracheophyta</taxon>
        <taxon>Spermatophyta</taxon>
        <taxon>Magnoliopsida</taxon>
        <taxon>eudicotyledons</taxon>
        <taxon>Gunneridae</taxon>
        <taxon>Pentapetalae</taxon>
        <taxon>asterids</taxon>
        <taxon>campanulids</taxon>
        <taxon>Asterales</taxon>
        <taxon>Asteraceae</taxon>
        <taxon>Asteroideae</taxon>
        <taxon>Anthemideae</taxon>
        <taxon>Anthemidinae</taxon>
        <taxon>Tanacetum</taxon>
    </lineage>
</organism>
<evidence type="ECO:0000256" key="1">
    <source>
        <dbReference type="SAM" id="MobiDB-lite"/>
    </source>
</evidence>
<sequence length="229" mass="25501">MVAYLTKSDASEGFYQIIDFLNGSSIQYALTVNPNIYVSCIKQFWNTVVVKQVNDVTRLQALADKKKVVVTEAAIREVPRLDDAEGVDCLPNEQIFTELARMEYEKPSTKLTFYKAFFSSQWKFLIHTILQCMSAKRTSWNEFSSLMASAVFANMRRVGKRFSGVKTPLFEGMMVEQAIEEEGDEHIKEVTAGDAAQGDDSAAHGEVPTVTLKLSIPSPTPPTPPPQPP</sequence>
<evidence type="ECO:0008006" key="3">
    <source>
        <dbReference type="Google" id="ProtNLM"/>
    </source>
</evidence>
<feature type="region of interest" description="Disordered" evidence="1">
    <location>
        <begin position="192"/>
        <end position="229"/>
    </location>
</feature>
<protein>
    <recommendedName>
        <fullName evidence="3">Xylulose kinase-1</fullName>
    </recommendedName>
</protein>
<accession>A0A6L2MYS4</accession>
<dbReference type="EMBL" id="BKCJ010007811">
    <property type="protein sequence ID" value="GEU79138.1"/>
    <property type="molecule type" value="Genomic_DNA"/>
</dbReference>
<dbReference type="AlphaFoldDB" id="A0A6L2MYS4"/>
<reference evidence="2" key="1">
    <citation type="journal article" date="2019" name="Sci. Rep.">
        <title>Draft genome of Tanacetum cinerariifolium, the natural source of mosquito coil.</title>
        <authorList>
            <person name="Yamashiro T."/>
            <person name="Shiraishi A."/>
            <person name="Satake H."/>
            <person name="Nakayama K."/>
        </authorList>
    </citation>
    <scope>NUCLEOTIDE SEQUENCE</scope>
</reference>
<proteinExistence type="predicted"/>
<evidence type="ECO:0000313" key="2">
    <source>
        <dbReference type="EMBL" id="GEU79138.1"/>
    </source>
</evidence>
<comment type="caution">
    <text evidence="2">The sequence shown here is derived from an EMBL/GenBank/DDBJ whole genome shotgun (WGS) entry which is preliminary data.</text>
</comment>
<name>A0A6L2MYS4_TANCI</name>
<feature type="compositionally biased region" description="Pro residues" evidence="1">
    <location>
        <begin position="218"/>
        <end position="229"/>
    </location>
</feature>
<gene>
    <name evidence="2" type="ORF">Tci_051116</name>
</gene>